<dbReference type="KEGG" id="vg:75692019"/>
<dbReference type="GeneID" id="75692019"/>
<gene>
    <name evidence="1" type="primary">gp_22754</name>
</gene>
<dbReference type="EMBL" id="MZ130485">
    <property type="protein sequence ID" value="QWM90089.1"/>
    <property type="molecule type" value="Genomic_DNA"/>
</dbReference>
<sequence>MKKYLDKRGNEIKVGAVLVCTLLNSETGERSHEIMIATEEVLEKAVKDGALIAVKEDGTHLDIDFYVKHLADRIGWKYENLLKYLDNLYKIYPTAVFQILLREVAIVLDQKYPDHIERSKEIWCISLVTGEIHKMPESNRHLIKNFRNFAAFRTLDDAMAAKHILKVPMKELFARPVKKGGKQEG</sequence>
<reference evidence="1 2" key="1">
    <citation type="submission" date="2021-04" db="EMBL/GenBank/DDBJ databases">
        <authorList>
            <person name="Shkoporov A.N."/>
            <person name="Stockdale S.R."/>
            <person name="Guerin E."/>
            <person name="Ross R.P."/>
            <person name="Hill C."/>
        </authorList>
    </citation>
    <scope>NUCLEOTIDE SEQUENCE [LARGE SCALE GENOMIC DNA]</scope>
    <source>
        <strain evidence="2">cr18_1</strain>
    </source>
</reference>
<name>A0AAE7RXU1_9CAUD</name>
<organism evidence="1 2">
    <name type="scientific">uncultured phage cr18_1</name>
    <dbReference type="NCBI Taxonomy" id="2986407"/>
    <lineage>
        <taxon>Viruses</taxon>
        <taxon>Duplodnaviria</taxon>
        <taxon>Heunggongvirae</taxon>
        <taxon>Uroviricota</taxon>
        <taxon>Caudoviricetes</taxon>
        <taxon>Crassvirales</taxon>
        <taxon>Steigviridae</taxon>
        <taxon>Asinivirinae</taxon>
        <taxon>Lebriduvirus</taxon>
        <taxon>Lebriduvirus gastrointestinalis</taxon>
    </lineage>
</organism>
<keyword evidence="2" id="KW-1185">Reference proteome</keyword>
<evidence type="ECO:0000313" key="2">
    <source>
        <dbReference type="Proteomes" id="UP000827799"/>
    </source>
</evidence>
<dbReference type="Proteomes" id="UP000827799">
    <property type="component" value="Segment"/>
</dbReference>
<dbReference type="RefSeq" id="YP_010359661.1">
    <property type="nucleotide sequence ID" value="NC_062775.1"/>
</dbReference>
<accession>A0AAE7RXU1</accession>
<proteinExistence type="predicted"/>
<protein>
    <submittedName>
        <fullName evidence="1">Uncharacterized protein</fullName>
    </submittedName>
</protein>
<evidence type="ECO:0000313" key="1">
    <source>
        <dbReference type="EMBL" id="QWM90089.1"/>
    </source>
</evidence>